<sequence>MLFVNKLQEMKTSQDLVLADTEVKSEQQIDLDKVRKWLEKLLWNKKYGMDVYRCKGILRVRKSDELHTLQGVREIYEIVPSRKWRNEEIQMSKIVFIGRFLNEEILLNSLHTSVVGTD</sequence>
<evidence type="ECO:0000256" key="1">
    <source>
        <dbReference type="ARBA" id="ARBA00022741"/>
    </source>
</evidence>
<evidence type="ECO:0000256" key="2">
    <source>
        <dbReference type="ARBA" id="ARBA00022833"/>
    </source>
</evidence>
<dbReference type="Gene3D" id="3.30.1220.10">
    <property type="entry name" value="CobW-like, C-terminal domain"/>
    <property type="match status" value="1"/>
</dbReference>
<evidence type="ECO:0000313" key="6">
    <source>
        <dbReference type="EMBL" id="KAK4358016.1"/>
    </source>
</evidence>
<organism evidence="6 7">
    <name type="scientific">Anisodus tanguticus</name>
    <dbReference type="NCBI Taxonomy" id="243964"/>
    <lineage>
        <taxon>Eukaryota</taxon>
        <taxon>Viridiplantae</taxon>
        <taxon>Streptophyta</taxon>
        <taxon>Embryophyta</taxon>
        <taxon>Tracheophyta</taxon>
        <taxon>Spermatophyta</taxon>
        <taxon>Magnoliopsida</taxon>
        <taxon>eudicotyledons</taxon>
        <taxon>Gunneridae</taxon>
        <taxon>Pentapetalae</taxon>
        <taxon>asterids</taxon>
        <taxon>lamiids</taxon>
        <taxon>Solanales</taxon>
        <taxon>Solanaceae</taxon>
        <taxon>Solanoideae</taxon>
        <taxon>Hyoscyameae</taxon>
        <taxon>Anisodus</taxon>
    </lineage>
</organism>
<keyword evidence="3" id="KW-0342">GTP-binding</keyword>
<protein>
    <recommendedName>
        <fullName evidence="5">CobW C-terminal domain-containing protein</fullName>
    </recommendedName>
</protein>
<reference evidence="6" key="1">
    <citation type="submission" date="2023-12" db="EMBL/GenBank/DDBJ databases">
        <title>Genome assembly of Anisodus tanguticus.</title>
        <authorList>
            <person name="Wang Y.-J."/>
        </authorList>
    </citation>
    <scope>NUCLEOTIDE SEQUENCE</scope>
    <source>
        <strain evidence="6">KB-2021</strain>
        <tissue evidence="6">Leaf</tissue>
    </source>
</reference>
<keyword evidence="2" id="KW-0862">Zinc</keyword>
<evidence type="ECO:0000256" key="3">
    <source>
        <dbReference type="ARBA" id="ARBA00023134"/>
    </source>
</evidence>
<accession>A0AAE1VBR6</accession>
<keyword evidence="4" id="KW-0143">Chaperone</keyword>
<keyword evidence="1" id="KW-0547">Nucleotide-binding</keyword>
<dbReference type="InterPro" id="IPR011629">
    <property type="entry name" value="CobW-like_C"/>
</dbReference>
<gene>
    <name evidence="6" type="ORF">RND71_023626</name>
</gene>
<dbReference type="Pfam" id="PF07683">
    <property type="entry name" value="CobW_C"/>
    <property type="match status" value="1"/>
</dbReference>
<name>A0AAE1VBR6_9SOLA</name>
<dbReference type="GO" id="GO:0005525">
    <property type="term" value="F:GTP binding"/>
    <property type="evidence" value="ECO:0007669"/>
    <property type="project" value="UniProtKB-KW"/>
</dbReference>
<feature type="domain" description="CobW C-terminal" evidence="5">
    <location>
        <begin position="23"/>
        <end position="111"/>
    </location>
</feature>
<keyword evidence="7" id="KW-1185">Reference proteome</keyword>
<proteinExistence type="predicted"/>
<dbReference type="Proteomes" id="UP001291623">
    <property type="component" value="Unassembled WGS sequence"/>
</dbReference>
<dbReference type="GO" id="GO:0005737">
    <property type="term" value="C:cytoplasm"/>
    <property type="evidence" value="ECO:0007669"/>
    <property type="project" value="TreeGrafter"/>
</dbReference>
<dbReference type="PANTHER" id="PTHR13748">
    <property type="entry name" value="COBW-RELATED"/>
    <property type="match status" value="1"/>
</dbReference>
<dbReference type="PANTHER" id="PTHR13748:SF31">
    <property type="entry name" value="ZINC-REGULATED GTPASE METALLOPROTEIN ACTIVATOR 1A-RELATED"/>
    <property type="match status" value="1"/>
</dbReference>
<dbReference type="AlphaFoldDB" id="A0AAE1VBR6"/>
<dbReference type="InterPro" id="IPR036627">
    <property type="entry name" value="CobW-likC_sf"/>
</dbReference>
<dbReference type="InterPro" id="IPR051316">
    <property type="entry name" value="Zinc-reg_GTPase_activator"/>
</dbReference>
<evidence type="ECO:0000256" key="4">
    <source>
        <dbReference type="ARBA" id="ARBA00023186"/>
    </source>
</evidence>
<comment type="caution">
    <text evidence="6">The sequence shown here is derived from an EMBL/GenBank/DDBJ whole genome shotgun (WGS) entry which is preliminary data.</text>
</comment>
<dbReference type="EMBL" id="JAVYJV010000012">
    <property type="protein sequence ID" value="KAK4358016.1"/>
    <property type="molecule type" value="Genomic_DNA"/>
</dbReference>
<dbReference type="SUPFAM" id="SSF90002">
    <property type="entry name" value="Hypothetical protein YjiA, C-terminal domain"/>
    <property type="match status" value="1"/>
</dbReference>
<evidence type="ECO:0000259" key="5">
    <source>
        <dbReference type="Pfam" id="PF07683"/>
    </source>
</evidence>
<evidence type="ECO:0000313" key="7">
    <source>
        <dbReference type="Proteomes" id="UP001291623"/>
    </source>
</evidence>